<feature type="transmembrane region" description="Helical" evidence="1">
    <location>
        <begin position="71"/>
        <end position="89"/>
    </location>
</feature>
<comment type="caution">
    <text evidence="2">The sequence shown here is derived from an EMBL/GenBank/DDBJ whole genome shotgun (WGS) entry which is preliminary data.</text>
</comment>
<accession>A0AAJ1FRK0</accession>
<keyword evidence="1" id="KW-0472">Membrane</keyword>
<dbReference type="Proteomes" id="UP001208888">
    <property type="component" value="Unassembled WGS sequence"/>
</dbReference>
<keyword evidence="1" id="KW-1133">Transmembrane helix</keyword>
<gene>
    <name evidence="2" type="ORF">NB703_002492</name>
</gene>
<organism evidence="2 3">
    <name type="scientific">Pantoea ananas</name>
    <name type="common">Erwinia uredovora</name>
    <dbReference type="NCBI Taxonomy" id="553"/>
    <lineage>
        <taxon>Bacteria</taxon>
        <taxon>Pseudomonadati</taxon>
        <taxon>Pseudomonadota</taxon>
        <taxon>Gammaproteobacteria</taxon>
        <taxon>Enterobacterales</taxon>
        <taxon>Erwiniaceae</taxon>
        <taxon>Pantoea</taxon>
    </lineage>
</organism>
<name>A0AAJ1FRK0_PANAN</name>
<dbReference type="EMBL" id="JANFVX010000008">
    <property type="protein sequence ID" value="MCW0344399.1"/>
    <property type="molecule type" value="Genomic_DNA"/>
</dbReference>
<reference evidence="2" key="1">
    <citation type="submission" date="2022-06" db="EMBL/GenBank/DDBJ databases">
        <title>Dynamics of rice microbiomes reveals core vertical transmitted seed endophytes.</title>
        <authorList>
            <person name="Liao K."/>
            <person name="Zhang X."/>
        </authorList>
    </citation>
    <scope>NUCLEOTIDE SEQUENCE</scope>
    <source>
        <strain evidence="2">JT1-17</strain>
    </source>
</reference>
<proteinExistence type="predicted"/>
<dbReference type="AlphaFoldDB" id="A0AAJ1FRK0"/>
<feature type="transmembrane region" description="Helical" evidence="1">
    <location>
        <begin position="42"/>
        <end position="64"/>
    </location>
</feature>
<evidence type="ECO:0000313" key="2">
    <source>
        <dbReference type="EMBL" id="MCW0344399.1"/>
    </source>
</evidence>
<evidence type="ECO:0000313" key="3">
    <source>
        <dbReference type="Proteomes" id="UP001208888"/>
    </source>
</evidence>
<keyword evidence="1" id="KW-0812">Transmembrane</keyword>
<protein>
    <submittedName>
        <fullName evidence="2">Uncharacterized protein</fullName>
    </submittedName>
</protein>
<dbReference type="RefSeq" id="WP_033778024.1">
    <property type="nucleotide sequence ID" value="NZ_CP028033.1"/>
</dbReference>
<evidence type="ECO:0000256" key="1">
    <source>
        <dbReference type="SAM" id="Phobius"/>
    </source>
</evidence>
<sequence length="91" mass="10048">MPLSSIAKRLRASVAHRGQKNGIKRRLPVQDSWEEGMANTQYLFWVMFGALALLSVVVSTFVGMSRSARQGFITLAVLWVILAAGALYISH</sequence>